<evidence type="ECO:0000256" key="1">
    <source>
        <dbReference type="SAM" id="MobiDB-lite"/>
    </source>
</evidence>
<dbReference type="PATRIC" id="fig|1263868.3.peg.2636"/>
<evidence type="ECO:0000313" key="3">
    <source>
        <dbReference type="Proteomes" id="UP000011996"/>
    </source>
</evidence>
<proteinExistence type="predicted"/>
<evidence type="ECO:0000313" key="2">
    <source>
        <dbReference type="EMBL" id="EMI26993.1"/>
    </source>
</evidence>
<name>M5S5S4_9BACT</name>
<comment type="caution">
    <text evidence="2">The sequence shown here is derived from an EMBL/GenBank/DDBJ whole genome shotgun (WGS) entry which is preliminary data.</text>
</comment>
<reference evidence="2 3" key="1">
    <citation type="journal article" date="2013" name="Mar. Genomics">
        <title>Expression of sulfatases in Rhodopirellula baltica and the diversity of sulfatases in the genus Rhodopirellula.</title>
        <authorList>
            <person name="Wegner C.E."/>
            <person name="Richter-Heitmann T."/>
            <person name="Klindworth A."/>
            <person name="Klockow C."/>
            <person name="Richter M."/>
            <person name="Achstetter T."/>
            <person name="Glockner F.O."/>
            <person name="Harder J."/>
        </authorList>
    </citation>
    <scope>NUCLEOTIDE SEQUENCE [LARGE SCALE GENOMIC DNA]</scope>
    <source>
        <strain evidence="2 3">SH398</strain>
    </source>
</reference>
<accession>M5S5S4</accession>
<dbReference type="AlphaFoldDB" id="M5S5S4"/>
<dbReference type="EMBL" id="ANOF01000076">
    <property type="protein sequence ID" value="EMI26993.1"/>
    <property type="molecule type" value="Genomic_DNA"/>
</dbReference>
<gene>
    <name evidence="2" type="ORF">RESH_02424</name>
</gene>
<protein>
    <submittedName>
        <fullName evidence="2">Uncharacterized protein</fullName>
    </submittedName>
</protein>
<dbReference type="Proteomes" id="UP000011996">
    <property type="component" value="Unassembled WGS sequence"/>
</dbReference>
<organism evidence="2 3">
    <name type="scientific">Rhodopirellula europaea SH398</name>
    <dbReference type="NCBI Taxonomy" id="1263868"/>
    <lineage>
        <taxon>Bacteria</taxon>
        <taxon>Pseudomonadati</taxon>
        <taxon>Planctomycetota</taxon>
        <taxon>Planctomycetia</taxon>
        <taxon>Pirellulales</taxon>
        <taxon>Pirellulaceae</taxon>
        <taxon>Rhodopirellula</taxon>
    </lineage>
</organism>
<sequence>MFGDSEVRQVLGRKRCAGVSDGVWHKPTNIPKRQTSPRKLNLDFRE</sequence>
<feature type="region of interest" description="Disordered" evidence="1">
    <location>
        <begin position="25"/>
        <end position="46"/>
    </location>
</feature>